<comment type="caution">
    <text evidence="1">The sequence shown here is derived from an EMBL/GenBank/DDBJ whole genome shotgun (WGS) entry which is preliminary data.</text>
</comment>
<gene>
    <name evidence="1" type="ORF">JFT45_15290</name>
</gene>
<dbReference type="AlphaFoldDB" id="A0A8I1K9R8"/>
<reference evidence="1" key="1">
    <citation type="submission" date="2020-12" db="EMBL/GenBank/DDBJ databases">
        <title>Antibiotic resistance and phylogeny of Pseudomonas spp. isolated over three decades from chicken meat in the Norwegian food chain.</title>
        <authorList>
            <person name="Moen B."/>
        </authorList>
    </citation>
    <scope>NUCLEOTIDE SEQUENCE</scope>
    <source>
        <strain evidence="1">MF6762</strain>
    </source>
</reference>
<evidence type="ECO:0000313" key="1">
    <source>
        <dbReference type="EMBL" id="MBJ2257878.1"/>
    </source>
</evidence>
<organism evidence="1 2">
    <name type="scientific">Pseudomonas psychrophila</name>
    <dbReference type="NCBI Taxonomy" id="122355"/>
    <lineage>
        <taxon>Bacteria</taxon>
        <taxon>Pseudomonadati</taxon>
        <taxon>Pseudomonadota</taxon>
        <taxon>Gammaproteobacteria</taxon>
        <taxon>Pseudomonadales</taxon>
        <taxon>Pseudomonadaceae</taxon>
        <taxon>Pseudomonas</taxon>
    </lineage>
</organism>
<sequence length="82" mass="8576">MNQHPTTPLAFHESGRSHLLFSVTPDIPAADALHSASELLSAVAHALDAAATGITQIDAHHAFVLHHALRAAKATVDSLIPT</sequence>
<dbReference type="EMBL" id="JAEKCZ010000013">
    <property type="protein sequence ID" value="MBJ2257878.1"/>
    <property type="molecule type" value="Genomic_DNA"/>
</dbReference>
<dbReference type="Proteomes" id="UP000658390">
    <property type="component" value="Unassembled WGS sequence"/>
</dbReference>
<name>A0A8I1K9R8_9PSED</name>
<protein>
    <submittedName>
        <fullName evidence="1">DUF3077 domain-containing protein</fullName>
    </submittedName>
</protein>
<evidence type="ECO:0000313" key="2">
    <source>
        <dbReference type="Proteomes" id="UP000658390"/>
    </source>
</evidence>
<accession>A0A8I1K9R8</accession>
<proteinExistence type="predicted"/>
<dbReference type="Pfam" id="PF11275">
    <property type="entry name" value="DUF3077"/>
    <property type="match status" value="1"/>
</dbReference>
<dbReference type="InterPro" id="IPR021427">
    <property type="entry name" value="DUF3077"/>
</dbReference>
<dbReference type="RefSeq" id="WP_046810331.1">
    <property type="nucleotide sequence ID" value="NZ_JAEKCZ010000013.1"/>
</dbReference>